<proteinExistence type="predicted"/>
<accession>A0ABS6BVJ0</accession>
<evidence type="ECO:0000313" key="2">
    <source>
        <dbReference type="EMBL" id="MBU3160837.1"/>
    </source>
</evidence>
<dbReference type="PANTHER" id="PTHR35867">
    <property type="entry name" value="PROTEIN RSEC"/>
    <property type="match status" value="1"/>
</dbReference>
<name>A0ABS6BVJ0_9CLOT</name>
<dbReference type="RefSeq" id="WP_216150319.1">
    <property type="nucleotide sequence ID" value="NZ_JAHLDV010000037.1"/>
</dbReference>
<dbReference type="PANTHER" id="PTHR35867:SF1">
    <property type="entry name" value="PROTEIN RSEC"/>
    <property type="match status" value="1"/>
</dbReference>
<keyword evidence="1" id="KW-0472">Membrane</keyword>
<keyword evidence="1" id="KW-1133">Transmembrane helix</keyword>
<keyword evidence="1" id="KW-0812">Transmembrane</keyword>
<dbReference type="PIRSF" id="PIRSF004923">
    <property type="entry name" value="RseC"/>
    <property type="match status" value="1"/>
</dbReference>
<reference evidence="2 3" key="1">
    <citation type="submission" date="2021-06" db="EMBL/GenBank/DDBJ databases">
        <title>Clostridia strains as spoilage organisms.</title>
        <authorList>
            <person name="Wambui J."/>
            <person name="Stephan R."/>
            <person name="Stevens M.J.A."/>
        </authorList>
    </citation>
    <scope>NUCLEOTIDE SEQUENCE [LARGE SCALE GENOMIC DNA]</scope>
    <source>
        <strain evidence="2 3">DSM 14204</strain>
    </source>
</reference>
<dbReference type="Proteomes" id="UP000776252">
    <property type="component" value="Unassembled WGS sequence"/>
</dbReference>
<keyword evidence="3" id="KW-1185">Reference proteome</keyword>
<gene>
    <name evidence="2" type="ORF">KPL37_13910</name>
</gene>
<comment type="caution">
    <text evidence="2">The sequence shown here is derived from an EMBL/GenBank/DDBJ whole genome shotgun (WGS) entry which is preliminary data.</text>
</comment>
<feature type="transmembrane region" description="Helical" evidence="1">
    <location>
        <begin position="98"/>
        <end position="117"/>
    </location>
</feature>
<evidence type="ECO:0000313" key="3">
    <source>
        <dbReference type="Proteomes" id="UP000776252"/>
    </source>
</evidence>
<dbReference type="Pfam" id="PF04246">
    <property type="entry name" value="RseC_MucC"/>
    <property type="match status" value="1"/>
</dbReference>
<dbReference type="InterPro" id="IPR007359">
    <property type="entry name" value="SigmaE_reg_RseC_MucC"/>
</dbReference>
<feature type="transmembrane region" description="Helical" evidence="1">
    <location>
        <begin position="65"/>
        <end position="86"/>
    </location>
</feature>
<sequence length="139" mass="15280">MIKEEEGLIIEIFDNNIAKVKVGRHNECKNCGACPGDNSLVIEAKNPIGAKGGQRVSFQMKDTNMIMAAFVVYIVPLIAVVIGVFVGQVLAKILGYSVRYFQIGGGIITFVLSLLNIKRFDKFAHNNDKMQPVITHNIS</sequence>
<dbReference type="EMBL" id="JAHLDV010000037">
    <property type="protein sequence ID" value="MBU3160837.1"/>
    <property type="molecule type" value="Genomic_DNA"/>
</dbReference>
<evidence type="ECO:0000256" key="1">
    <source>
        <dbReference type="SAM" id="Phobius"/>
    </source>
</evidence>
<organism evidence="2 3">
    <name type="scientific">Clostridium frigoris</name>
    <dbReference type="NCBI Taxonomy" id="205327"/>
    <lineage>
        <taxon>Bacteria</taxon>
        <taxon>Bacillati</taxon>
        <taxon>Bacillota</taxon>
        <taxon>Clostridia</taxon>
        <taxon>Eubacteriales</taxon>
        <taxon>Clostridiaceae</taxon>
        <taxon>Clostridium</taxon>
    </lineage>
</organism>
<dbReference type="InterPro" id="IPR026268">
    <property type="entry name" value="RseC"/>
</dbReference>
<protein>
    <submittedName>
        <fullName evidence="2">SoxR reducing system RseC family protein</fullName>
    </submittedName>
</protein>